<evidence type="ECO:0008006" key="3">
    <source>
        <dbReference type="Google" id="ProtNLM"/>
    </source>
</evidence>
<keyword evidence="2" id="KW-1185">Reference proteome</keyword>
<organism evidence="1 2">
    <name type="scientific">Streptomyces sanyensis</name>
    <dbReference type="NCBI Taxonomy" id="568869"/>
    <lineage>
        <taxon>Bacteria</taxon>
        <taxon>Bacillati</taxon>
        <taxon>Actinomycetota</taxon>
        <taxon>Actinomycetes</taxon>
        <taxon>Kitasatosporales</taxon>
        <taxon>Streptomycetaceae</taxon>
        <taxon>Streptomyces</taxon>
    </lineage>
</organism>
<dbReference type="EMBL" id="BAABJV010000001">
    <property type="protein sequence ID" value="GAA4764842.1"/>
    <property type="molecule type" value="Genomic_DNA"/>
</dbReference>
<name>A0ABP8ZSE9_9ACTN</name>
<accession>A0ABP8ZSE9</accession>
<comment type="caution">
    <text evidence="1">The sequence shown here is derived from an EMBL/GenBank/DDBJ whole genome shotgun (WGS) entry which is preliminary data.</text>
</comment>
<proteinExistence type="predicted"/>
<dbReference type="Pfam" id="PF09481">
    <property type="entry name" value="CRISPR_Cse1"/>
    <property type="match status" value="1"/>
</dbReference>
<evidence type="ECO:0000313" key="2">
    <source>
        <dbReference type="Proteomes" id="UP001501147"/>
    </source>
</evidence>
<dbReference type="NCBIfam" id="TIGR02547">
    <property type="entry name" value="casA_cse1"/>
    <property type="match status" value="1"/>
</dbReference>
<protein>
    <recommendedName>
        <fullName evidence="3">Type I-E CRISPR-associated protein Cse1/CasA</fullName>
    </recommendedName>
</protein>
<sequence>MWGPALRGLELSESFDLRDEPWIPVRLSGQSVRVGFRQLFHRAHEIDDIELPVPPAASGLLRILGALASRIAGEDDVPLGDEDTAEDVEEWFALRARVLERGRFDAKAVDAYFDDEALTGRFDLFDEQRPFLQDPRLRTECVDTKGSPNSSGINKLVIGRPTGVNGAVLFGHFSDAAPVAVPAAVAAWHLIATLYYGPSGQCTPRRITTVRAGSGDAGPLRKTISFHPWAPDLFTTLVLGVPTPGSGAEGNDLCPWEDELPDPLGALPPYTWPGRMLTGRARHAVLLLPSADRREVVDAYVTWSTHQPSPAVRDPHVILDMPRTGEGAPYARPADGHRALWRDLDALLLIGDSQTQRPSTLDHLPRNLGDRLRVRAYGFDQDGQQRDNIWFEATTPPVLAWQQHANPELSPYPGMAEHVARCHRAAEEVADKLRYAARLGWKLATDPVEDSSAKVKLDPKKHGPWAALAVSRFWSAAEHAFWQLATPALIDTAPYPPFVRIALDALDEAIGARSADVRVARARNRARTVIRSALPKPHMIAPGE</sequence>
<dbReference type="Proteomes" id="UP001501147">
    <property type="component" value="Unassembled WGS sequence"/>
</dbReference>
<evidence type="ECO:0000313" key="1">
    <source>
        <dbReference type="EMBL" id="GAA4764842.1"/>
    </source>
</evidence>
<dbReference type="InterPro" id="IPR013381">
    <property type="entry name" value="CRISPR-assoc_prot_Cse1"/>
</dbReference>
<reference evidence="2" key="1">
    <citation type="journal article" date="2019" name="Int. J. Syst. Evol. Microbiol.">
        <title>The Global Catalogue of Microorganisms (GCM) 10K type strain sequencing project: providing services to taxonomists for standard genome sequencing and annotation.</title>
        <authorList>
            <consortium name="The Broad Institute Genomics Platform"/>
            <consortium name="The Broad Institute Genome Sequencing Center for Infectious Disease"/>
            <person name="Wu L."/>
            <person name="Ma J."/>
        </authorList>
    </citation>
    <scope>NUCLEOTIDE SEQUENCE [LARGE SCALE GENOMIC DNA]</scope>
    <source>
        <strain evidence="2">JCM 18324</strain>
    </source>
</reference>
<gene>
    <name evidence="1" type="ORF">GCM10023329_08500</name>
</gene>